<evidence type="ECO:0000313" key="8">
    <source>
        <dbReference type="Proteomes" id="UP000799778"/>
    </source>
</evidence>
<dbReference type="AlphaFoldDB" id="A0A6A5XDT1"/>
<keyword evidence="3" id="KW-0862">Zinc</keyword>
<gene>
    <name evidence="7" type="ORF">BU24DRAFT_355800</name>
</gene>
<sequence>TFIMATAQMMSQHAPYQQHGYKNSTNYQPTMRSGNTSPLNSSPASPGSNSNLPQYPNYPTQLRPQKPPIYVPAALRRTQRPNQSPPKVDSVMDPTESPWMNSFPQSPGVDGSPSPFPRISTEDLHSIHEDTPLSPVCGPITKNHWQPDNSTAVCTASSCQTPFGVFVRKHHCRKCGGIFCWQHSQRRVKLNEHALFHPEGELQRACDRCHSQFREWEQARSSRANSESSGSTTAVRIGTPTAAKRPDAQRVGSLATSFQGAWNWSTF</sequence>
<feature type="compositionally biased region" description="Low complexity" evidence="5">
    <location>
        <begin position="37"/>
        <end position="53"/>
    </location>
</feature>
<keyword evidence="2 4" id="KW-0863">Zinc-finger</keyword>
<keyword evidence="8" id="KW-1185">Reference proteome</keyword>
<dbReference type="SUPFAM" id="SSF57903">
    <property type="entry name" value="FYVE/PHD zinc finger"/>
    <property type="match status" value="1"/>
</dbReference>
<dbReference type="InterPro" id="IPR000306">
    <property type="entry name" value="Znf_FYVE"/>
</dbReference>
<dbReference type="CDD" id="cd15760">
    <property type="entry name" value="FYVE_scVPS27p_like"/>
    <property type="match status" value="1"/>
</dbReference>
<evidence type="ECO:0000256" key="1">
    <source>
        <dbReference type="ARBA" id="ARBA00022723"/>
    </source>
</evidence>
<dbReference type="PANTHER" id="PTHR39490:SF8">
    <property type="entry name" value="ZINC FINGER FYVE DOMAIN-CONTAINING PROTEIN 21"/>
    <property type="match status" value="1"/>
</dbReference>
<dbReference type="InterPro" id="IPR052113">
    <property type="entry name" value="FYVE-type_Zinc_Finger"/>
</dbReference>
<dbReference type="PANTHER" id="PTHR39490">
    <property type="entry name" value="ARRESTIN DOMAIN-CONTAINING PROTEIN D"/>
    <property type="match status" value="1"/>
</dbReference>
<proteinExistence type="predicted"/>
<dbReference type="PROSITE" id="PS50178">
    <property type="entry name" value="ZF_FYVE"/>
    <property type="match status" value="1"/>
</dbReference>
<dbReference type="RefSeq" id="XP_033379315.1">
    <property type="nucleotide sequence ID" value="XM_033523869.1"/>
</dbReference>
<evidence type="ECO:0000256" key="5">
    <source>
        <dbReference type="SAM" id="MobiDB-lite"/>
    </source>
</evidence>
<evidence type="ECO:0000259" key="6">
    <source>
        <dbReference type="PROSITE" id="PS50178"/>
    </source>
</evidence>
<dbReference type="SMART" id="SM00064">
    <property type="entry name" value="FYVE"/>
    <property type="match status" value="1"/>
</dbReference>
<keyword evidence="1" id="KW-0479">Metal-binding</keyword>
<feature type="compositionally biased region" description="Low complexity" evidence="5">
    <location>
        <begin position="221"/>
        <end position="231"/>
    </location>
</feature>
<accession>A0A6A5XDT1</accession>
<evidence type="ECO:0000256" key="3">
    <source>
        <dbReference type="ARBA" id="ARBA00022833"/>
    </source>
</evidence>
<feature type="region of interest" description="Disordered" evidence="5">
    <location>
        <begin position="1"/>
        <end position="97"/>
    </location>
</feature>
<dbReference type="OrthoDB" id="10018316at2759"/>
<feature type="region of interest" description="Disordered" evidence="5">
    <location>
        <begin position="220"/>
        <end position="247"/>
    </location>
</feature>
<evidence type="ECO:0000256" key="4">
    <source>
        <dbReference type="PROSITE-ProRule" id="PRU00091"/>
    </source>
</evidence>
<evidence type="ECO:0000256" key="2">
    <source>
        <dbReference type="ARBA" id="ARBA00022771"/>
    </source>
</evidence>
<dbReference type="Pfam" id="PF01363">
    <property type="entry name" value="FYVE"/>
    <property type="match status" value="1"/>
</dbReference>
<dbReference type="GO" id="GO:0008270">
    <property type="term" value="F:zinc ion binding"/>
    <property type="evidence" value="ECO:0007669"/>
    <property type="project" value="UniProtKB-KW"/>
</dbReference>
<feature type="domain" description="FYVE-type" evidence="6">
    <location>
        <begin position="159"/>
        <end position="214"/>
    </location>
</feature>
<dbReference type="GeneID" id="54281266"/>
<dbReference type="Proteomes" id="UP000799778">
    <property type="component" value="Unassembled WGS sequence"/>
</dbReference>
<name>A0A6A5XDT1_9PLEO</name>
<evidence type="ECO:0000313" key="7">
    <source>
        <dbReference type="EMBL" id="KAF2010976.1"/>
    </source>
</evidence>
<dbReference type="InterPro" id="IPR017455">
    <property type="entry name" value="Znf_FYVE-rel"/>
</dbReference>
<dbReference type="InterPro" id="IPR013083">
    <property type="entry name" value="Znf_RING/FYVE/PHD"/>
</dbReference>
<dbReference type="InterPro" id="IPR011011">
    <property type="entry name" value="Znf_FYVE_PHD"/>
</dbReference>
<dbReference type="EMBL" id="ML978075">
    <property type="protein sequence ID" value="KAF2010976.1"/>
    <property type="molecule type" value="Genomic_DNA"/>
</dbReference>
<feature type="compositionally biased region" description="Polar residues" evidence="5">
    <location>
        <begin position="8"/>
        <end position="36"/>
    </location>
</feature>
<reference evidence="7" key="1">
    <citation type="journal article" date="2020" name="Stud. Mycol.">
        <title>101 Dothideomycetes genomes: a test case for predicting lifestyles and emergence of pathogens.</title>
        <authorList>
            <person name="Haridas S."/>
            <person name="Albert R."/>
            <person name="Binder M."/>
            <person name="Bloem J."/>
            <person name="Labutti K."/>
            <person name="Salamov A."/>
            <person name="Andreopoulos B."/>
            <person name="Baker S."/>
            <person name="Barry K."/>
            <person name="Bills G."/>
            <person name="Bluhm B."/>
            <person name="Cannon C."/>
            <person name="Castanera R."/>
            <person name="Culley D."/>
            <person name="Daum C."/>
            <person name="Ezra D."/>
            <person name="Gonzalez J."/>
            <person name="Henrissat B."/>
            <person name="Kuo A."/>
            <person name="Liang C."/>
            <person name="Lipzen A."/>
            <person name="Lutzoni F."/>
            <person name="Magnuson J."/>
            <person name="Mondo S."/>
            <person name="Nolan M."/>
            <person name="Ohm R."/>
            <person name="Pangilinan J."/>
            <person name="Park H.-J."/>
            <person name="Ramirez L."/>
            <person name="Alfaro M."/>
            <person name="Sun H."/>
            <person name="Tritt A."/>
            <person name="Yoshinaga Y."/>
            <person name="Zwiers L.-H."/>
            <person name="Turgeon B."/>
            <person name="Goodwin S."/>
            <person name="Spatafora J."/>
            <person name="Crous P."/>
            <person name="Grigoriev I."/>
        </authorList>
    </citation>
    <scope>NUCLEOTIDE SEQUENCE</scope>
    <source>
        <strain evidence="7">CBS 175.79</strain>
    </source>
</reference>
<organism evidence="7 8">
    <name type="scientific">Aaosphaeria arxii CBS 175.79</name>
    <dbReference type="NCBI Taxonomy" id="1450172"/>
    <lineage>
        <taxon>Eukaryota</taxon>
        <taxon>Fungi</taxon>
        <taxon>Dikarya</taxon>
        <taxon>Ascomycota</taxon>
        <taxon>Pezizomycotina</taxon>
        <taxon>Dothideomycetes</taxon>
        <taxon>Pleosporomycetidae</taxon>
        <taxon>Pleosporales</taxon>
        <taxon>Pleosporales incertae sedis</taxon>
        <taxon>Aaosphaeria</taxon>
    </lineage>
</organism>
<dbReference type="Gene3D" id="3.30.40.10">
    <property type="entry name" value="Zinc/RING finger domain, C3HC4 (zinc finger)"/>
    <property type="match status" value="1"/>
</dbReference>
<protein>
    <recommendedName>
        <fullName evidence="6">FYVE-type domain-containing protein</fullName>
    </recommendedName>
</protein>
<feature type="non-terminal residue" evidence="7">
    <location>
        <position position="1"/>
    </location>
</feature>